<keyword evidence="2" id="KW-1185">Reference proteome</keyword>
<evidence type="ECO:0000313" key="2">
    <source>
        <dbReference type="Proteomes" id="UP000053573"/>
    </source>
</evidence>
<evidence type="ECO:0000313" key="1">
    <source>
        <dbReference type="EMBL" id="KLJ12306.1"/>
    </source>
</evidence>
<organism evidence="1 2">
    <name type="scientific">Blastomyces silverae</name>
    <dbReference type="NCBI Taxonomy" id="2060906"/>
    <lineage>
        <taxon>Eukaryota</taxon>
        <taxon>Fungi</taxon>
        <taxon>Dikarya</taxon>
        <taxon>Ascomycota</taxon>
        <taxon>Pezizomycotina</taxon>
        <taxon>Eurotiomycetes</taxon>
        <taxon>Eurotiomycetidae</taxon>
        <taxon>Onygenales</taxon>
        <taxon>Ajellomycetaceae</taxon>
        <taxon>Blastomyces</taxon>
    </lineage>
</organism>
<proteinExistence type="predicted"/>
<comment type="caution">
    <text evidence="1">The sequence shown here is derived from an EMBL/GenBank/DDBJ whole genome shotgun (WGS) entry which is preliminary data.</text>
</comment>
<reference evidence="2" key="1">
    <citation type="journal article" date="2015" name="PLoS Genet.">
        <title>The dynamic genome and transcriptome of the human fungal pathogen Blastomyces and close relative Emmonsia.</title>
        <authorList>
            <person name="Munoz J.F."/>
            <person name="Gauthier G.M."/>
            <person name="Desjardins C.A."/>
            <person name="Gallo J.E."/>
            <person name="Holder J."/>
            <person name="Sullivan T.D."/>
            <person name="Marty A.J."/>
            <person name="Carmen J.C."/>
            <person name="Chen Z."/>
            <person name="Ding L."/>
            <person name="Gujja S."/>
            <person name="Magrini V."/>
            <person name="Misas E."/>
            <person name="Mitreva M."/>
            <person name="Priest M."/>
            <person name="Saif S."/>
            <person name="Whiston E.A."/>
            <person name="Young S."/>
            <person name="Zeng Q."/>
            <person name="Goldman W.E."/>
            <person name="Mardis E.R."/>
            <person name="Taylor J.W."/>
            <person name="McEwen J.G."/>
            <person name="Clay O.K."/>
            <person name="Klein B.S."/>
            <person name="Cuomo C.A."/>
        </authorList>
    </citation>
    <scope>NUCLEOTIDE SEQUENCE [LARGE SCALE GENOMIC DNA]</scope>
    <source>
        <strain evidence="2">UAMH 139</strain>
    </source>
</reference>
<dbReference type="AlphaFoldDB" id="A0A0H1BT83"/>
<feature type="non-terminal residue" evidence="1">
    <location>
        <position position="126"/>
    </location>
</feature>
<dbReference type="Proteomes" id="UP000053573">
    <property type="component" value="Unassembled WGS sequence"/>
</dbReference>
<gene>
    <name evidence="1" type="ORF">EMPG_12649</name>
</gene>
<dbReference type="EMBL" id="LDEV01001030">
    <property type="protein sequence ID" value="KLJ12306.1"/>
    <property type="molecule type" value="Genomic_DNA"/>
</dbReference>
<protein>
    <submittedName>
        <fullName evidence="1">Uncharacterized protein</fullName>
    </submittedName>
</protein>
<name>A0A0H1BT83_9EURO</name>
<sequence>GMTSCPYRIVIQRLVLPKSEAPHASTFRMTPPSTPCLQPSTSTSPSAGCQLCLNRNTAEQNIYIYHYRLQKLRLPSPSLRRALPSPRRSAKSLLHAVSLPSSSRSYSAYAATAICISVHLHVHHSI</sequence>
<feature type="non-terminal residue" evidence="1">
    <location>
        <position position="1"/>
    </location>
</feature>
<accession>A0A0H1BT83</accession>